<dbReference type="PANTHER" id="PTHR11895:SF73">
    <property type="entry name" value="AMIDASE FAMILY PROTEIN"/>
    <property type="match status" value="1"/>
</dbReference>
<name>Q01RZ7_SOLUE</name>
<dbReference type="PANTHER" id="PTHR11895">
    <property type="entry name" value="TRANSAMIDASE"/>
    <property type="match status" value="1"/>
</dbReference>
<proteinExistence type="predicted"/>
<feature type="domain" description="Amidase" evidence="2">
    <location>
        <begin position="161"/>
        <end position="516"/>
    </location>
</feature>
<dbReference type="EMBL" id="CP000473">
    <property type="protein sequence ID" value="ABJ87573.1"/>
    <property type="molecule type" value="Genomic_DNA"/>
</dbReference>
<dbReference type="KEGG" id="sus:Acid_6651"/>
<gene>
    <name evidence="3" type="ordered locus">Acid_6651</name>
</gene>
<dbReference type="SUPFAM" id="SSF75304">
    <property type="entry name" value="Amidase signature (AS) enzymes"/>
    <property type="match status" value="1"/>
</dbReference>
<sequence length="583" mass="63987">MDRRTWLQLITILTAAREAYPQQRGGTTPPPDAAGRGGRGGRGGFQDQPMRVTKEQVTGALKLMGLEFHEAEIDTMLRGVNQAVYNYESLRKADVPLDTEPAFSFHPGLPDRQPIKGPQRFETTIAKTTILKAPSNLEELAFSRVVDLAPLVKSRAVSSTDLTKMYLARMKKYSPKLLCLITSTEEFALEQAAAADREIRAGHYRGPLHGIPFGLKDLFDTKGILTTFGAEPYQTRVADKDATVVERLHKAGAVLMAKLSMGALAQGGLWFNGMTKTPWNYEQTSSGSSAGSASSTAAGLVGFTLGTETLGSIISPSQACGTVGLRPTYGRISRFGAMALSWTMDKVGPICRGVEDCAIVLNAVYGPDGRDRTVGADPFHWEPRKPLAGMRIGILQKDFDRYTGEQKKVYDQALEDLKKAGVKMTPTEFVEDGPTIRFLLSAEAAAAFDDITRDGQVRNLRGQSPGDWPNQFRTSRMIPAVEYIRAQRARTQLIRKFEKFMDDWDVLVMPPNSLLTTTNLTGNPQVVMKCGFTEGAKSDGTKVQVPRSISFLGKIYDEGAPLRVALAYEQATEWHKQNPVLEV</sequence>
<dbReference type="Gene3D" id="3.90.1300.10">
    <property type="entry name" value="Amidase signature (AS) domain"/>
    <property type="match status" value="1"/>
</dbReference>
<feature type="compositionally biased region" description="Gly residues" evidence="1">
    <location>
        <begin position="35"/>
        <end position="44"/>
    </location>
</feature>
<accession>Q01RZ7</accession>
<dbReference type="STRING" id="234267.Acid_6651"/>
<reference evidence="3" key="1">
    <citation type="submission" date="2006-10" db="EMBL/GenBank/DDBJ databases">
        <title>Complete sequence of Solibacter usitatus Ellin6076.</title>
        <authorList>
            <consortium name="US DOE Joint Genome Institute"/>
            <person name="Copeland A."/>
            <person name="Lucas S."/>
            <person name="Lapidus A."/>
            <person name="Barry K."/>
            <person name="Detter J.C."/>
            <person name="Glavina del Rio T."/>
            <person name="Hammon N."/>
            <person name="Israni S."/>
            <person name="Dalin E."/>
            <person name="Tice H."/>
            <person name="Pitluck S."/>
            <person name="Thompson L.S."/>
            <person name="Brettin T."/>
            <person name="Bruce D."/>
            <person name="Han C."/>
            <person name="Tapia R."/>
            <person name="Gilna P."/>
            <person name="Schmutz J."/>
            <person name="Larimer F."/>
            <person name="Land M."/>
            <person name="Hauser L."/>
            <person name="Kyrpides N."/>
            <person name="Mikhailova N."/>
            <person name="Janssen P.H."/>
            <person name="Kuske C.R."/>
            <person name="Richardson P."/>
        </authorList>
    </citation>
    <scope>NUCLEOTIDE SEQUENCE</scope>
    <source>
        <strain evidence="3">Ellin6076</strain>
    </source>
</reference>
<dbReference type="InterPro" id="IPR000120">
    <property type="entry name" value="Amidase"/>
</dbReference>
<evidence type="ECO:0000256" key="1">
    <source>
        <dbReference type="SAM" id="MobiDB-lite"/>
    </source>
</evidence>
<protein>
    <submittedName>
        <fullName evidence="3">Amidase</fullName>
    </submittedName>
</protein>
<dbReference type="OrthoDB" id="9811471at2"/>
<dbReference type="HOGENOM" id="CLU_009600_0_3_0"/>
<dbReference type="Pfam" id="PF01425">
    <property type="entry name" value="Amidase"/>
    <property type="match status" value="1"/>
</dbReference>
<feature type="region of interest" description="Disordered" evidence="1">
    <location>
        <begin position="18"/>
        <end position="47"/>
    </location>
</feature>
<dbReference type="InterPro" id="IPR023631">
    <property type="entry name" value="Amidase_dom"/>
</dbReference>
<evidence type="ECO:0000313" key="3">
    <source>
        <dbReference type="EMBL" id="ABJ87573.1"/>
    </source>
</evidence>
<dbReference type="InterPro" id="IPR036928">
    <property type="entry name" value="AS_sf"/>
</dbReference>
<dbReference type="AlphaFoldDB" id="Q01RZ7"/>
<dbReference type="InParanoid" id="Q01RZ7"/>
<organism evidence="3">
    <name type="scientific">Solibacter usitatus (strain Ellin6076)</name>
    <dbReference type="NCBI Taxonomy" id="234267"/>
    <lineage>
        <taxon>Bacteria</taxon>
        <taxon>Pseudomonadati</taxon>
        <taxon>Acidobacteriota</taxon>
        <taxon>Terriglobia</taxon>
        <taxon>Bryobacterales</taxon>
        <taxon>Solibacteraceae</taxon>
        <taxon>Candidatus Solibacter</taxon>
    </lineage>
</organism>
<dbReference type="GO" id="GO:0050567">
    <property type="term" value="F:glutaminyl-tRNA synthase (glutamine-hydrolyzing) activity"/>
    <property type="evidence" value="ECO:0007669"/>
    <property type="project" value="TreeGrafter"/>
</dbReference>
<dbReference type="eggNOG" id="COG0154">
    <property type="taxonomic scope" value="Bacteria"/>
</dbReference>
<evidence type="ECO:0000259" key="2">
    <source>
        <dbReference type="Pfam" id="PF01425"/>
    </source>
</evidence>